<feature type="transmembrane region" description="Helical" evidence="1">
    <location>
        <begin position="6"/>
        <end position="26"/>
    </location>
</feature>
<sequence length="148" mass="16663">MNNIDILILFFVLLYVGIAFILKVYINRLNGKNIDKLVLSDNIKIVIFVPETHVDIIIEALGKAGAGCIGCYDYCSFATKGIGRYRSLEGSSPTIGNINEFTSCEEIKIETICPRNKVAQIIRITQKVRPYETMGYDLYPMLNLSNNF</sequence>
<dbReference type="PANTHER" id="PTHR41774">
    <property type="match status" value="1"/>
</dbReference>
<organism evidence="2 3">
    <name type="scientific">Mimivirus Bombay</name>
    <dbReference type="NCBI Taxonomy" id="1835008"/>
    <lineage>
        <taxon>Viruses</taxon>
        <taxon>Varidnaviria</taxon>
        <taxon>Bamfordvirae</taxon>
        <taxon>Nucleocytoviricota</taxon>
        <taxon>Megaviricetes</taxon>
        <taxon>Imitervirales</taxon>
        <taxon>Mimiviridae</taxon>
        <taxon>Megamimivirinae</taxon>
        <taxon>Mimivirus</taxon>
        <taxon>Mimivirus bradfordmassiliense</taxon>
    </lineage>
</organism>
<name>A0A159ZR08_MIMIV</name>
<dbReference type="InterPro" id="IPR015867">
    <property type="entry name" value="N-reg_PII/ATP_PRibTrfase_C"/>
</dbReference>
<proteinExistence type="predicted"/>
<keyword evidence="1" id="KW-1133">Transmembrane helix</keyword>
<dbReference type="SUPFAM" id="SSF102705">
    <property type="entry name" value="NIF3 (NGG1p interacting factor 3)-like"/>
    <property type="match status" value="1"/>
</dbReference>
<protein>
    <submittedName>
        <fullName evidence="2">Uncharacterized protein</fullName>
    </submittedName>
</protein>
<evidence type="ECO:0000313" key="2">
    <source>
        <dbReference type="EMBL" id="AMZ03277.1"/>
    </source>
</evidence>
<evidence type="ECO:0000256" key="1">
    <source>
        <dbReference type="SAM" id="Phobius"/>
    </source>
</evidence>
<accession>A0A159ZR08</accession>
<evidence type="ECO:0000313" key="3">
    <source>
        <dbReference type="Proteomes" id="UP000241559"/>
    </source>
</evidence>
<dbReference type="EMBL" id="KU761889">
    <property type="protein sequence ID" value="AMZ03277.1"/>
    <property type="molecule type" value="Genomic_DNA"/>
</dbReference>
<dbReference type="Gene3D" id="3.30.70.120">
    <property type="match status" value="1"/>
</dbReference>
<keyword evidence="1" id="KW-0812">Transmembrane</keyword>
<reference evidence="2" key="1">
    <citation type="journal article" date="2016" name="Genom Data">
        <title>Isolation and complete genome sequencing of Mimivirus bombay, a Giant Virus in sewage of Mumbai, India.</title>
        <authorList>
            <person name="Chatterjee A."/>
            <person name="Ali F."/>
            <person name="Bange D."/>
            <person name="Kondabagil K."/>
        </authorList>
    </citation>
    <scope>NUCLEOTIDE SEQUENCE [LARGE SCALE GENOMIC DNA]</scope>
    <source>
        <strain evidence="2">1</strain>
    </source>
</reference>
<dbReference type="Proteomes" id="UP000241559">
    <property type="component" value="Segment"/>
</dbReference>
<keyword evidence="1" id="KW-0472">Membrane</keyword>
<dbReference type="InterPro" id="IPR036069">
    <property type="entry name" value="DUF34/NIF3_sf"/>
</dbReference>
<dbReference type="SMR" id="A0A159ZR08"/>
<dbReference type="PANTHER" id="PTHR41774:SF1">
    <property type="entry name" value="NGG1P INTERACTING FACTOR NIF3"/>
    <property type="match status" value="1"/>
</dbReference>